<dbReference type="AlphaFoldDB" id="A0A9N9GML8"/>
<evidence type="ECO:0000313" key="1">
    <source>
        <dbReference type="EMBL" id="CAG8612711.1"/>
    </source>
</evidence>
<protein>
    <submittedName>
        <fullName evidence="1">11950_t:CDS:1</fullName>
    </submittedName>
</protein>
<keyword evidence="2" id="KW-1185">Reference proteome</keyword>
<sequence length="49" mass="5674">LAKVLMFDQTNGELNYNKGRKQTLRFLVSCWKMEPQKDSKGRIASSQVQ</sequence>
<reference evidence="1" key="1">
    <citation type="submission" date="2021-06" db="EMBL/GenBank/DDBJ databases">
        <authorList>
            <person name="Kallberg Y."/>
            <person name="Tangrot J."/>
            <person name="Rosling A."/>
        </authorList>
    </citation>
    <scope>NUCLEOTIDE SEQUENCE</scope>
    <source>
        <strain evidence="1">MA453B</strain>
    </source>
</reference>
<dbReference type="Proteomes" id="UP000789405">
    <property type="component" value="Unassembled WGS sequence"/>
</dbReference>
<dbReference type="EMBL" id="CAJVPY010004193">
    <property type="protein sequence ID" value="CAG8612711.1"/>
    <property type="molecule type" value="Genomic_DNA"/>
</dbReference>
<evidence type="ECO:0000313" key="2">
    <source>
        <dbReference type="Proteomes" id="UP000789405"/>
    </source>
</evidence>
<name>A0A9N9GML8_9GLOM</name>
<proteinExistence type="predicted"/>
<accession>A0A9N9GML8</accession>
<feature type="non-terminal residue" evidence="1">
    <location>
        <position position="49"/>
    </location>
</feature>
<comment type="caution">
    <text evidence="1">The sequence shown here is derived from an EMBL/GenBank/DDBJ whole genome shotgun (WGS) entry which is preliminary data.</text>
</comment>
<gene>
    <name evidence="1" type="ORF">DERYTH_LOCUS8224</name>
</gene>
<organism evidence="1 2">
    <name type="scientific">Dentiscutata erythropus</name>
    <dbReference type="NCBI Taxonomy" id="1348616"/>
    <lineage>
        <taxon>Eukaryota</taxon>
        <taxon>Fungi</taxon>
        <taxon>Fungi incertae sedis</taxon>
        <taxon>Mucoromycota</taxon>
        <taxon>Glomeromycotina</taxon>
        <taxon>Glomeromycetes</taxon>
        <taxon>Diversisporales</taxon>
        <taxon>Gigasporaceae</taxon>
        <taxon>Dentiscutata</taxon>
    </lineage>
</organism>